<organism evidence="1 2">
    <name type="scientific">Pleurotus cornucopiae</name>
    <name type="common">Cornucopia mushroom</name>
    <dbReference type="NCBI Taxonomy" id="5321"/>
    <lineage>
        <taxon>Eukaryota</taxon>
        <taxon>Fungi</taxon>
        <taxon>Dikarya</taxon>
        <taxon>Basidiomycota</taxon>
        <taxon>Agaricomycotina</taxon>
        <taxon>Agaricomycetes</taxon>
        <taxon>Agaricomycetidae</taxon>
        <taxon>Agaricales</taxon>
        <taxon>Pleurotineae</taxon>
        <taxon>Pleurotaceae</taxon>
        <taxon>Pleurotus</taxon>
    </lineage>
</organism>
<sequence>MLLPTIAFRLAHCLDERRPYAKLDSSPPPYAECDPILPPYAEVKPHLGRNGRKFPITIATLRELLEKLSCKRQRQRDPIAVIVARVDGVREVVYEEAKVIEPLAGIQFNHDPEVYGYPADLEWEDLVRISSF</sequence>
<gene>
    <name evidence="1" type="ORF">CCMSSC00406_0008035</name>
</gene>
<dbReference type="EMBL" id="WQMT02000005">
    <property type="protein sequence ID" value="KAG9222050.1"/>
    <property type="molecule type" value="Genomic_DNA"/>
</dbReference>
<proteinExistence type="predicted"/>
<keyword evidence="2" id="KW-1185">Reference proteome</keyword>
<evidence type="ECO:0000313" key="1">
    <source>
        <dbReference type="EMBL" id="KAG9222050.1"/>
    </source>
</evidence>
<protein>
    <submittedName>
        <fullName evidence="1">Uncharacterized protein</fullName>
    </submittedName>
</protein>
<name>A0ACB7IV99_PLECO</name>
<reference evidence="1 2" key="1">
    <citation type="journal article" date="2021" name="Appl. Environ. Microbiol.">
        <title>Genetic linkage and physical mapping for an oyster mushroom Pleurotus cornucopiae and QTL analysis for the trait cap color.</title>
        <authorList>
            <person name="Zhang Y."/>
            <person name="Gao W."/>
            <person name="Sonnenberg A."/>
            <person name="Chen Q."/>
            <person name="Zhang J."/>
            <person name="Huang C."/>
        </authorList>
    </citation>
    <scope>NUCLEOTIDE SEQUENCE [LARGE SCALE GENOMIC DNA]</scope>
    <source>
        <strain evidence="1">CCMSSC00406</strain>
    </source>
</reference>
<evidence type="ECO:0000313" key="2">
    <source>
        <dbReference type="Proteomes" id="UP000824881"/>
    </source>
</evidence>
<dbReference type="Proteomes" id="UP000824881">
    <property type="component" value="Unassembled WGS sequence"/>
</dbReference>
<comment type="caution">
    <text evidence="1">The sequence shown here is derived from an EMBL/GenBank/DDBJ whole genome shotgun (WGS) entry which is preliminary data.</text>
</comment>
<accession>A0ACB7IV99</accession>